<organism evidence="2 3">
    <name type="scientific">Pocillopora damicornis</name>
    <name type="common">Cauliflower coral</name>
    <name type="synonym">Millepora damicornis</name>
    <dbReference type="NCBI Taxonomy" id="46731"/>
    <lineage>
        <taxon>Eukaryota</taxon>
        <taxon>Metazoa</taxon>
        <taxon>Cnidaria</taxon>
        <taxon>Anthozoa</taxon>
        <taxon>Hexacorallia</taxon>
        <taxon>Scleractinia</taxon>
        <taxon>Astrocoeniina</taxon>
        <taxon>Pocilloporidae</taxon>
        <taxon>Pocillopora</taxon>
    </lineage>
</organism>
<feature type="region of interest" description="Disordered" evidence="1">
    <location>
        <begin position="45"/>
        <end position="88"/>
    </location>
</feature>
<protein>
    <submittedName>
        <fullName evidence="2">Uncharacterized protein</fullName>
    </submittedName>
</protein>
<feature type="region of interest" description="Disordered" evidence="1">
    <location>
        <begin position="1"/>
        <end position="23"/>
    </location>
</feature>
<evidence type="ECO:0000313" key="3">
    <source>
        <dbReference type="Proteomes" id="UP000275408"/>
    </source>
</evidence>
<feature type="compositionally biased region" description="Polar residues" evidence="1">
    <location>
        <begin position="67"/>
        <end position="80"/>
    </location>
</feature>
<feature type="compositionally biased region" description="Basic and acidic residues" evidence="1">
    <location>
        <begin position="47"/>
        <end position="60"/>
    </location>
</feature>
<accession>A0A3M6TWU9</accession>
<dbReference type="AlphaFoldDB" id="A0A3M6TWU9"/>
<evidence type="ECO:0000256" key="1">
    <source>
        <dbReference type="SAM" id="MobiDB-lite"/>
    </source>
</evidence>
<comment type="caution">
    <text evidence="2">The sequence shown here is derived from an EMBL/GenBank/DDBJ whole genome shotgun (WGS) entry which is preliminary data.</text>
</comment>
<sequence length="88" mass="9538">MKTGWREVQVTHKGTDTSNGVPTQAATLPLVADINSKELNLFPAKGKKLETKHVKSETRTRAKPKSTSRSSNLAPNNSHQGGLFGKLI</sequence>
<dbReference type="Proteomes" id="UP000275408">
    <property type="component" value="Unassembled WGS sequence"/>
</dbReference>
<evidence type="ECO:0000313" key="2">
    <source>
        <dbReference type="EMBL" id="RMX45768.1"/>
    </source>
</evidence>
<dbReference type="EMBL" id="RCHS01002783">
    <property type="protein sequence ID" value="RMX45768.1"/>
    <property type="molecule type" value="Genomic_DNA"/>
</dbReference>
<proteinExistence type="predicted"/>
<name>A0A3M6TWU9_POCDA</name>
<gene>
    <name evidence="2" type="ORF">pdam_00004191</name>
</gene>
<reference evidence="2 3" key="1">
    <citation type="journal article" date="2018" name="Sci. Rep.">
        <title>Comparative analysis of the Pocillopora damicornis genome highlights role of immune system in coral evolution.</title>
        <authorList>
            <person name="Cunning R."/>
            <person name="Bay R.A."/>
            <person name="Gillette P."/>
            <person name="Baker A.C."/>
            <person name="Traylor-Knowles N."/>
        </authorList>
    </citation>
    <scope>NUCLEOTIDE SEQUENCE [LARGE SCALE GENOMIC DNA]</scope>
    <source>
        <strain evidence="2">RSMAS</strain>
        <tissue evidence="2">Whole animal</tissue>
    </source>
</reference>
<keyword evidence="3" id="KW-1185">Reference proteome</keyword>